<evidence type="ECO:0000313" key="3">
    <source>
        <dbReference type="Proteomes" id="UP000625682"/>
    </source>
</evidence>
<gene>
    <name evidence="2" type="ORF">GCM10012282_78650</name>
</gene>
<proteinExistence type="predicted"/>
<dbReference type="EMBL" id="BMMU01000057">
    <property type="protein sequence ID" value="GGJ70055.1"/>
    <property type="molecule type" value="Genomic_DNA"/>
</dbReference>
<dbReference type="GO" id="GO:0003677">
    <property type="term" value="F:DNA binding"/>
    <property type="evidence" value="ECO:0007669"/>
    <property type="project" value="InterPro"/>
</dbReference>
<dbReference type="InterPro" id="IPR007560">
    <property type="entry name" value="Restrct_endonuc_IV_Mrr"/>
</dbReference>
<reference evidence="2" key="2">
    <citation type="submission" date="2020-09" db="EMBL/GenBank/DDBJ databases">
        <authorList>
            <person name="Sun Q."/>
            <person name="Zhou Y."/>
        </authorList>
    </citation>
    <scope>NUCLEOTIDE SEQUENCE</scope>
    <source>
        <strain evidence="2">CGMCC 4.7272</strain>
    </source>
</reference>
<dbReference type="Gene3D" id="3.40.1350.10">
    <property type="match status" value="1"/>
</dbReference>
<comment type="caution">
    <text evidence="2">The sequence shown here is derived from an EMBL/GenBank/DDBJ whole genome shotgun (WGS) entry which is preliminary data.</text>
</comment>
<protein>
    <recommendedName>
        <fullName evidence="1">Restriction endonuclease type IV Mrr domain-containing protein</fullName>
    </recommendedName>
</protein>
<accession>A0A917PBY5</accession>
<dbReference type="GO" id="GO:0004519">
    <property type="term" value="F:endonuclease activity"/>
    <property type="evidence" value="ECO:0007669"/>
    <property type="project" value="InterPro"/>
</dbReference>
<dbReference type="InterPro" id="IPR011856">
    <property type="entry name" value="tRNA_endonuc-like_dom_sf"/>
</dbReference>
<name>A0A917PBY5_9ACTN</name>
<organism evidence="2 3">
    <name type="scientific">Streptomyces lacrimifluminis</name>
    <dbReference type="NCBI Taxonomy" id="1500077"/>
    <lineage>
        <taxon>Bacteria</taxon>
        <taxon>Bacillati</taxon>
        <taxon>Actinomycetota</taxon>
        <taxon>Actinomycetes</taxon>
        <taxon>Kitasatosporales</taxon>
        <taxon>Streptomycetaceae</taxon>
        <taxon>Streptomyces</taxon>
    </lineage>
</organism>
<sequence>MSSLTNHHGQGSGGQERRATDTLWVVVQTCGQGMGYDTSLEIGDKYTFMWRKHASELPRMLFSYDQLRIDPVDDLGSGEVRYSVKFMGTVKQSLEALTNYGLGWKAAVSAYAAIRIERGQATWSLMADNRSTDDWEQIKEKLEQFSKIPAEVDLLHLGRLMLKQIENDTDEIVLLEGLTNEENLPNPFTDAFKAYTEAEMYDPARKHEILRAAESLVHLQRDAPLLAWPLIVCVLLWCLPADAPMELDLSDDAAEASLAGTEEDARTYAAQYWHDSSKVLAGTAQSLARLFGVLSSFDGELSGEYWATRSVELLHRLRELNESPDLYTTKLRGDALESLVEAILRAEGNGLAVVEKNFRTAEEEIDILVSNNLADPFWVAQGSPLMLIECKNWKDKVGMPELRIFESKLQDRGALCRIGIFVSLSGFKKTFLERLKHFQATGGIIFAIDGADLEQVVSSRQRLTDWLRQDGIRKALGR</sequence>
<feature type="domain" description="Restriction endonuclease type IV Mrr" evidence="1">
    <location>
        <begin position="330"/>
        <end position="455"/>
    </location>
</feature>
<dbReference type="RefSeq" id="WP_189152183.1">
    <property type="nucleotide sequence ID" value="NZ_BAABER010000057.1"/>
</dbReference>
<dbReference type="GO" id="GO:0009307">
    <property type="term" value="P:DNA restriction-modification system"/>
    <property type="evidence" value="ECO:0007669"/>
    <property type="project" value="InterPro"/>
</dbReference>
<dbReference type="SUPFAM" id="SSF52980">
    <property type="entry name" value="Restriction endonuclease-like"/>
    <property type="match status" value="1"/>
</dbReference>
<dbReference type="Proteomes" id="UP000625682">
    <property type="component" value="Unassembled WGS sequence"/>
</dbReference>
<reference evidence="2" key="1">
    <citation type="journal article" date="2014" name="Int. J. Syst. Evol. Microbiol.">
        <title>Complete genome sequence of Corynebacterium casei LMG S-19264T (=DSM 44701T), isolated from a smear-ripened cheese.</title>
        <authorList>
            <consortium name="US DOE Joint Genome Institute (JGI-PGF)"/>
            <person name="Walter F."/>
            <person name="Albersmeier A."/>
            <person name="Kalinowski J."/>
            <person name="Ruckert C."/>
        </authorList>
    </citation>
    <scope>NUCLEOTIDE SEQUENCE</scope>
    <source>
        <strain evidence="2">CGMCC 4.7272</strain>
    </source>
</reference>
<dbReference type="Pfam" id="PF04471">
    <property type="entry name" value="Mrr_cat"/>
    <property type="match status" value="1"/>
</dbReference>
<dbReference type="AlphaFoldDB" id="A0A917PBY5"/>
<evidence type="ECO:0000259" key="1">
    <source>
        <dbReference type="Pfam" id="PF04471"/>
    </source>
</evidence>
<dbReference type="InterPro" id="IPR011335">
    <property type="entry name" value="Restrct_endonuc-II-like"/>
</dbReference>
<evidence type="ECO:0000313" key="2">
    <source>
        <dbReference type="EMBL" id="GGJ70055.1"/>
    </source>
</evidence>
<keyword evidence="3" id="KW-1185">Reference proteome</keyword>